<dbReference type="EMBL" id="JBBNAG010000005">
    <property type="protein sequence ID" value="KAK9132941.1"/>
    <property type="molecule type" value="Genomic_DNA"/>
</dbReference>
<organism evidence="1 2">
    <name type="scientific">Stephania cephalantha</name>
    <dbReference type="NCBI Taxonomy" id="152367"/>
    <lineage>
        <taxon>Eukaryota</taxon>
        <taxon>Viridiplantae</taxon>
        <taxon>Streptophyta</taxon>
        <taxon>Embryophyta</taxon>
        <taxon>Tracheophyta</taxon>
        <taxon>Spermatophyta</taxon>
        <taxon>Magnoliopsida</taxon>
        <taxon>Ranunculales</taxon>
        <taxon>Menispermaceae</taxon>
        <taxon>Menispermoideae</taxon>
        <taxon>Cissampelideae</taxon>
        <taxon>Stephania</taxon>
    </lineage>
</organism>
<keyword evidence="2" id="KW-1185">Reference proteome</keyword>
<proteinExistence type="predicted"/>
<reference evidence="1 2" key="1">
    <citation type="submission" date="2024-01" db="EMBL/GenBank/DDBJ databases">
        <title>Genome assemblies of Stephania.</title>
        <authorList>
            <person name="Yang L."/>
        </authorList>
    </citation>
    <scope>NUCLEOTIDE SEQUENCE [LARGE SCALE GENOMIC DNA]</scope>
    <source>
        <strain evidence="1">JXDWG</strain>
        <tissue evidence="1">Leaf</tissue>
    </source>
</reference>
<dbReference type="AlphaFoldDB" id="A0AAP0P9V9"/>
<comment type="caution">
    <text evidence="1">The sequence shown here is derived from an EMBL/GenBank/DDBJ whole genome shotgun (WGS) entry which is preliminary data.</text>
</comment>
<accession>A0AAP0P9V9</accession>
<evidence type="ECO:0000313" key="1">
    <source>
        <dbReference type="EMBL" id="KAK9132941.1"/>
    </source>
</evidence>
<sequence>MPRSDEEILLTNALSYMVTPSKLPHNLPRMKHASIQHQSAALDPHRHLSHDLLHHRRGCGFCGDRYHITDGRSYHSEHGNLSKWSNASPQPELYEFVQNVIMMNVEENEHVMEENFAIDRLTPCAYEYWSKNEEFEENELSIEEKLDISPHESDTSIAQVQEKAKKKIEVTFEKSKEPQQESREYQPFMLVNPSTLPHIFVDFDMEVEDKEQLKTFNPIDTFVLNVQNSAESLCKRSQLSS</sequence>
<name>A0AAP0P9V9_9MAGN</name>
<evidence type="ECO:0000313" key="2">
    <source>
        <dbReference type="Proteomes" id="UP001419268"/>
    </source>
</evidence>
<gene>
    <name evidence="1" type="ORF">Scep_012469</name>
</gene>
<dbReference type="Proteomes" id="UP001419268">
    <property type="component" value="Unassembled WGS sequence"/>
</dbReference>
<protein>
    <submittedName>
        <fullName evidence="1">Uncharacterized protein</fullName>
    </submittedName>
</protein>